<dbReference type="Pfam" id="PF01356">
    <property type="entry name" value="A_amylase_inhib"/>
    <property type="match status" value="1"/>
</dbReference>
<name>A0ABW0DQE1_9ACTN</name>
<evidence type="ECO:0000313" key="4">
    <source>
        <dbReference type="EMBL" id="MFC5241072.1"/>
    </source>
</evidence>
<protein>
    <submittedName>
        <fullName evidence="4">Alpha-amylase</fullName>
    </submittedName>
</protein>
<dbReference type="SMART" id="SM00783">
    <property type="entry name" value="A_amylase_inhib"/>
    <property type="match status" value="1"/>
</dbReference>
<dbReference type="InterPro" id="IPR036379">
    <property type="entry name" value="A-amylase_inhib_sf"/>
</dbReference>
<accession>A0ABW0DQE1</accession>
<feature type="region of interest" description="Disordered" evidence="3">
    <location>
        <begin position="1"/>
        <end position="20"/>
    </location>
</feature>
<dbReference type="RefSeq" id="WP_344566142.1">
    <property type="nucleotide sequence ID" value="NZ_BAAATG010000046.1"/>
</dbReference>
<keyword evidence="5" id="KW-1185">Reference proteome</keyword>
<dbReference type="SUPFAM" id="SSF49498">
    <property type="entry name" value="alpha-Amylase inhibitor tendamistat"/>
    <property type="match status" value="1"/>
</dbReference>
<reference evidence="5" key="1">
    <citation type="journal article" date="2019" name="Int. J. Syst. Evol. Microbiol.">
        <title>The Global Catalogue of Microorganisms (GCM) 10K type strain sequencing project: providing services to taxonomists for standard genome sequencing and annotation.</title>
        <authorList>
            <consortium name="The Broad Institute Genomics Platform"/>
            <consortium name="The Broad Institute Genome Sequencing Center for Infectious Disease"/>
            <person name="Wu L."/>
            <person name="Ma J."/>
        </authorList>
    </citation>
    <scope>NUCLEOTIDE SEQUENCE [LARGE SCALE GENOMIC DNA]</scope>
    <source>
        <strain evidence="5">CGMCC 4.7131</strain>
    </source>
</reference>
<dbReference type="EMBL" id="JBHSKN010000012">
    <property type="protein sequence ID" value="MFC5241072.1"/>
    <property type="molecule type" value="Genomic_DNA"/>
</dbReference>
<evidence type="ECO:0000256" key="2">
    <source>
        <dbReference type="ARBA" id="ARBA00023157"/>
    </source>
</evidence>
<proteinExistence type="predicted"/>
<evidence type="ECO:0000256" key="3">
    <source>
        <dbReference type="SAM" id="MobiDB-lite"/>
    </source>
</evidence>
<gene>
    <name evidence="4" type="ORF">ACFPWV_14290</name>
</gene>
<dbReference type="Gene3D" id="2.60.40.20">
    <property type="entry name" value="Alpha-amylase inhibitor"/>
    <property type="match status" value="1"/>
</dbReference>
<keyword evidence="1" id="KW-0022">Alpha-amylase inhibitor</keyword>
<organism evidence="4 5">
    <name type="scientific">Streptomyces atrovirens</name>
    <dbReference type="NCBI Taxonomy" id="285556"/>
    <lineage>
        <taxon>Bacteria</taxon>
        <taxon>Bacillati</taxon>
        <taxon>Actinomycetota</taxon>
        <taxon>Actinomycetes</taxon>
        <taxon>Kitasatosporales</taxon>
        <taxon>Streptomycetaceae</taxon>
        <taxon>Streptomyces</taxon>
    </lineage>
</organism>
<sequence length="92" mass="9548">MAASVTAAHAEPSGDTGSGAAVPECLTFSAGWRYTFVTSDCPTTHTVRVVYGNGMEVPYREVPPRAVVTFPGYGTTGNTVEGIVLYDGDDGS</sequence>
<dbReference type="Proteomes" id="UP001596035">
    <property type="component" value="Unassembled WGS sequence"/>
</dbReference>
<evidence type="ECO:0000313" key="5">
    <source>
        <dbReference type="Proteomes" id="UP001596035"/>
    </source>
</evidence>
<keyword evidence="2" id="KW-1015">Disulfide bond</keyword>
<dbReference type="InterPro" id="IPR000833">
    <property type="entry name" value="A-amylase_inhib"/>
</dbReference>
<evidence type="ECO:0000256" key="1">
    <source>
        <dbReference type="ARBA" id="ARBA00022579"/>
    </source>
</evidence>
<comment type="caution">
    <text evidence="4">The sequence shown here is derived from an EMBL/GenBank/DDBJ whole genome shotgun (WGS) entry which is preliminary data.</text>
</comment>